<dbReference type="InterPro" id="IPR003593">
    <property type="entry name" value="AAA+_ATPase"/>
</dbReference>
<dbReference type="GO" id="GO:0005524">
    <property type="term" value="F:ATP binding"/>
    <property type="evidence" value="ECO:0007669"/>
    <property type="project" value="UniProtKB-KW"/>
</dbReference>
<evidence type="ECO:0000256" key="2">
    <source>
        <dbReference type="ARBA" id="ARBA00022741"/>
    </source>
</evidence>
<dbReference type="SMART" id="SM00382">
    <property type="entry name" value="AAA"/>
    <property type="match status" value="1"/>
</dbReference>
<keyword evidence="3 5" id="KW-0067">ATP-binding</keyword>
<dbReference type="KEGG" id="pstg:E8M01_24815"/>
<feature type="domain" description="ABC transporter" evidence="4">
    <location>
        <begin position="2"/>
        <end position="243"/>
    </location>
</feature>
<evidence type="ECO:0000256" key="1">
    <source>
        <dbReference type="ARBA" id="ARBA00022448"/>
    </source>
</evidence>
<evidence type="ECO:0000313" key="6">
    <source>
        <dbReference type="Proteomes" id="UP000298781"/>
    </source>
</evidence>
<dbReference type="AlphaFoldDB" id="A0A4D7BK82"/>
<dbReference type="Pfam" id="PF00005">
    <property type="entry name" value="ABC_tran"/>
    <property type="match status" value="1"/>
</dbReference>
<dbReference type="PANTHER" id="PTHR45772:SF2">
    <property type="entry name" value="ABC TRANSPORTER ATP-BINDING PROTEIN"/>
    <property type="match status" value="1"/>
</dbReference>
<dbReference type="PROSITE" id="PS50893">
    <property type="entry name" value="ABC_TRANSPORTER_2"/>
    <property type="match status" value="1"/>
</dbReference>
<accession>A0A4D7BK82</accession>
<dbReference type="EMBL" id="CP039690">
    <property type="protein sequence ID" value="QCI69406.1"/>
    <property type="molecule type" value="Genomic_DNA"/>
</dbReference>
<dbReference type="Gene3D" id="3.40.50.300">
    <property type="entry name" value="P-loop containing nucleotide triphosphate hydrolases"/>
    <property type="match status" value="1"/>
</dbReference>
<dbReference type="GO" id="GO:0016887">
    <property type="term" value="F:ATP hydrolysis activity"/>
    <property type="evidence" value="ECO:0007669"/>
    <property type="project" value="InterPro"/>
</dbReference>
<evidence type="ECO:0000256" key="3">
    <source>
        <dbReference type="ARBA" id="ARBA00022840"/>
    </source>
</evidence>
<organism evidence="5 6">
    <name type="scientific">Phreatobacter stygius</name>
    <dbReference type="NCBI Taxonomy" id="1940610"/>
    <lineage>
        <taxon>Bacteria</taxon>
        <taxon>Pseudomonadati</taxon>
        <taxon>Pseudomonadota</taxon>
        <taxon>Alphaproteobacteria</taxon>
        <taxon>Hyphomicrobiales</taxon>
        <taxon>Phreatobacteraceae</taxon>
        <taxon>Phreatobacter</taxon>
    </lineage>
</organism>
<gene>
    <name evidence="5" type="ORF">E8M01_24815</name>
</gene>
<keyword evidence="2" id="KW-0547">Nucleotide-binding</keyword>
<name>A0A4D7BK82_9HYPH</name>
<evidence type="ECO:0000259" key="4">
    <source>
        <dbReference type="PROSITE" id="PS50893"/>
    </source>
</evidence>
<dbReference type="PANTHER" id="PTHR45772">
    <property type="entry name" value="CONSERVED COMPONENT OF ABC TRANSPORTER FOR NATURAL AMINO ACIDS-RELATED"/>
    <property type="match status" value="1"/>
</dbReference>
<dbReference type="InterPro" id="IPR003439">
    <property type="entry name" value="ABC_transporter-like_ATP-bd"/>
</dbReference>
<dbReference type="Proteomes" id="UP000298781">
    <property type="component" value="Chromosome"/>
</dbReference>
<dbReference type="InterPro" id="IPR027417">
    <property type="entry name" value="P-loop_NTPase"/>
</dbReference>
<sequence>MLAIDGVAKAFGGLRVLVDVSFAVGRGETLGLIGPNGAGKTTLFNVITGFLSPDRGGVRFAGTDIVGMKPDQRVRAGLVRTFQKSMVFPELSARENIALAARARRGAGYRWRSSASVTAEADGAAEALLGRARLGHRADEKVGNLSYGDQRIVDVLISLAMAPKLLLLDEPTAGLARQEAERLVELVRNHDDEVAIILIAHDLDIVFGACDRVAVLDLGRLIAIDTPAGIRAHAGAQAAYLGTLAEAS</sequence>
<dbReference type="OrthoDB" id="9780942at2"/>
<dbReference type="GO" id="GO:0005886">
    <property type="term" value="C:plasma membrane"/>
    <property type="evidence" value="ECO:0007669"/>
    <property type="project" value="TreeGrafter"/>
</dbReference>
<protein>
    <submittedName>
        <fullName evidence="5">ABC transporter ATP-binding protein</fullName>
    </submittedName>
</protein>
<reference evidence="5 6" key="1">
    <citation type="submission" date="2019-04" db="EMBL/GenBank/DDBJ databases">
        <title>Phreatobacter aquaticus sp. nov.</title>
        <authorList>
            <person name="Choi A."/>
        </authorList>
    </citation>
    <scope>NUCLEOTIDE SEQUENCE [LARGE SCALE GENOMIC DNA]</scope>
    <source>
        <strain evidence="5 6">KCTC 52518</strain>
    </source>
</reference>
<dbReference type="InterPro" id="IPR051120">
    <property type="entry name" value="ABC_AA/LPS_Transport"/>
</dbReference>
<keyword evidence="6" id="KW-1185">Reference proteome</keyword>
<dbReference type="SUPFAM" id="SSF52540">
    <property type="entry name" value="P-loop containing nucleoside triphosphate hydrolases"/>
    <property type="match status" value="1"/>
</dbReference>
<evidence type="ECO:0000313" key="5">
    <source>
        <dbReference type="EMBL" id="QCI69406.1"/>
    </source>
</evidence>
<dbReference type="CDD" id="cd03219">
    <property type="entry name" value="ABC_Mj1267_LivG_branched"/>
    <property type="match status" value="1"/>
</dbReference>
<proteinExistence type="predicted"/>
<keyword evidence="1" id="KW-0813">Transport</keyword>